<dbReference type="Gene3D" id="3.80.10.10">
    <property type="entry name" value="Ribonuclease Inhibitor"/>
    <property type="match status" value="5"/>
</dbReference>
<keyword evidence="5" id="KW-0808">Transferase</keyword>
<dbReference type="SMART" id="SM00369">
    <property type="entry name" value="LRR_TYP"/>
    <property type="match status" value="7"/>
</dbReference>
<feature type="transmembrane region" description="Helical" evidence="17">
    <location>
        <begin position="784"/>
        <end position="807"/>
    </location>
</feature>
<feature type="region of interest" description="Disordered" evidence="16">
    <location>
        <begin position="1130"/>
        <end position="1166"/>
    </location>
</feature>
<accession>A0ABQ9BB22</accession>
<dbReference type="InterPro" id="IPR003591">
    <property type="entry name" value="Leu-rich_rpt_typical-subtyp"/>
</dbReference>
<evidence type="ECO:0000256" key="10">
    <source>
        <dbReference type="ARBA" id="ARBA00022777"/>
    </source>
</evidence>
<evidence type="ECO:0000256" key="18">
    <source>
        <dbReference type="SAM" id="SignalP"/>
    </source>
</evidence>
<keyword evidence="8" id="KW-0677">Repeat</keyword>
<dbReference type="Pfam" id="PF08263">
    <property type="entry name" value="LRRNT_2"/>
    <property type="match status" value="1"/>
</dbReference>
<evidence type="ECO:0000256" key="13">
    <source>
        <dbReference type="ARBA" id="ARBA00023136"/>
    </source>
</evidence>
<comment type="caution">
    <text evidence="20">The sequence shown here is derived from an EMBL/GenBank/DDBJ whole genome shotgun (WGS) entry which is preliminary data.</text>
</comment>
<evidence type="ECO:0000259" key="19">
    <source>
        <dbReference type="PROSITE" id="PS50011"/>
    </source>
</evidence>
<dbReference type="InterPro" id="IPR013210">
    <property type="entry name" value="LRR_N_plant-typ"/>
</dbReference>
<comment type="subcellular location">
    <subcellularLocation>
        <location evidence="1">Cell membrane</location>
    </subcellularLocation>
    <subcellularLocation>
        <location evidence="2">Membrane</location>
        <topology evidence="2">Single-pass type I membrane protein</topology>
    </subcellularLocation>
</comment>
<evidence type="ECO:0000256" key="9">
    <source>
        <dbReference type="ARBA" id="ARBA00022741"/>
    </source>
</evidence>
<evidence type="ECO:0000256" key="6">
    <source>
        <dbReference type="ARBA" id="ARBA00022692"/>
    </source>
</evidence>
<feature type="signal peptide" evidence="18">
    <location>
        <begin position="1"/>
        <end position="21"/>
    </location>
</feature>
<dbReference type="Gene3D" id="1.10.510.10">
    <property type="entry name" value="Transferase(Phosphotransferase) domain 1"/>
    <property type="match status" value="1"/>
</dbReference>
<evidence type="ECO:0000256" key="7">
    <source>
        <dbReference type="ARBA" id="ARBA00022729"/>
    </source>
</evidence>
<dbReference type="SUPFAM" id="SSF52047">
    <property type="entry name" value="RNI-like"/>
    <property type="match status" value="1"/>
</dbReference>
<dbReference type="Pfam" id="PF00560">
    <property type="entry name" value="LRR_1"/>
    <property type="match status" value="8"/>
</dbReference>
<evidence type="ECO:0000256" key="1">
    <source>
        <dbReference type="ARBA" id="ARBA00004236"/>
    </source>
</evidence>
<dbReference type="InterPro" id="IPR051716">
    <property type="entry name" value="Plant_RL_S/T_kinase"/>
</dbReference>
<keyword evidence="10" id="KW-0418">Kinase</keyword>
<proteinExistence type="inferred from homology"/>
<dbReference type="PROSITE" id="PS00107">
    <property type="entry name" value="PROTEIN_KINASE_ATP"/>
    <property type="match status" value="1"/>
</dbReference>
<dbReference type="InterPro" id="IPR001611">
    <property type="entry name" value="Leu-rich_rpt"/>
</dbReference>
<evidence type="ECO:0000256" key="16">
    <source>
        <dbReference type="SAM" id="MobiDB-lite"/>
    </source>
</evidence>
<keyword evidence="11 15" id="KW-0067">ATP-binding</keyword>
<dbReference type="SMART" id="SM00220">
    <property type="entry name" value="S_TKc"/>
    <property type="match status" value="1"/>
</dbReference>
<evidence type="ECO:0000256" key="17">
    <source>
        <dbReference type="SAM" id="Phobius"/>
    </source>
</evidence>
<keyword evidence="9 15" id="KW-0547">Nucleotide-binding</keyword>
<dbReference type="Pfam" id="PF13855">
    <property type="entry name" value="LRR_8"/>
    <property type="match status" value="3"/>
</dbReference>
<keyword evidence="7 18" id="KW-0732">Signal</keyword>
<dbReference type="SUPFAM" id="SSF52058">
    <property type="entry name" value="L domain-like"/>
    <property type="match status" value="2"/>
</dbReference>
<reference evidence="20" key="2">
    <citation type="journal article" date="2023" name="Int. J. Mol. Sci.">
        <title>De Novo Assembly and Annotation of 11 Diverse Shrub Willow (Salix) Genomes Reveals Novel Gene Organization in Sex-Linked Regions.</title>
        <authorList>
            <person name="Hyden B."/>
            <person name="Feng K."/>
            <person name="Yates T.B."/>
            <person name="Jawdy S."/>
            <person name="Cereghino C."/>
            <person name="Smart L.B."/>
            <person name="Muchero W."/>
        </authorList>
    </citation>
    <scope>NUCLEOTIDE SEQUENCE</scope>
    <source>
        <tissue evidence="20">Shoot tip</tissue>
    </source>
</reference>
<evidence type="ECO:0000256" key="3">
    <source>
        <dbReference type="ARBA" id="ARBA00008684"/>
    </source>
</evidence>
<evidence type="ECO:0000256" key="11">
    <source>
        <dbReference type="ARBA" id="ARBA00022840"/>
    </source>
</evidence>
<evidence type="ECO:0000256" key="8">
    <source>
        <dbReference type="ARBA" id="ARBA00022737"/>
    </source>
</evidence>
<dbReference type="EMBL" id="JAPFFI010000010">
    <property type="protein sequence ID" value="KAJ6376184.1"/>
    <property type="molecule type" value="Genomic_DNA"/>
</dbReference>
<keyword evidence="4" id="KW-0433">Leucine-rich repeat</keyword>
<comment type="similarity">
    <text evidence="3">Belongs to the protein kinase superfamily. Ser/Thr protein kinase family.</text>
</comment>
<evidence type="ECO:0000313" key="21">
    <source>
        <dbReference type="Proteomes" id="UP001141253"/>
    </source>
</evidence>
<feature type="domain" description="Protein kinase" evidence="19">
    <location>
        <begin position="848"/>
        <end position="1125"/>
    </location>
</feature>
<dbReference type="Gene3D" id="3.30.200.20">
    <property type="entry name" value="Phosphorylase Kinase, domain 1"/>
    <property type="match status" value="1"/>
</dbReference>
<evidence type="ECO:0000256" key="5">
    <source>
        <dbReference type="ARBA" id="ARBA00022679"/>
    </source>
</evidence>
<evidence type="ECO:0000256" key="15">
    <source>
        <dbReference type="PROSITE-ProRule" id="PRU10141"/>
    </source>
</evidence>
<name>A0ABQ9BB22_9ROSI</name>
<gene>
    <name evidence="20" type="ORF">OIU77_001032</name>
</gene>
<feature type="chain" id="PRO_5047089073" description="Protein kinase domain-containing protein" evidence="18">
    <location>
        <begin position="22"/>
        <end position="1166"/>
    </location>
</feature>
<dbReference type="PROSITE" id="PS00108">
    <property type="entry name" value="PROTEIN_KINASE_ST"/>
    <property type="match status" value="1"/>
</dbReference>
<evidence type="ECO:0000256" key="2">
    <source>
        <dbReference type="ARBA" id="ARBA00004479"/>
    </source>
</evidence>
<dbReference type="InterPro" id="IPR032675">
    <property type="entry name" value="LRR_dom_sf"/>
</dbReference>
<dbReference type="Pfam" id="PF00069">
    <property type="entry name" value="Pkinase"/>
    <property type="match status" value="1"/>
</dbReference>
<evidence type="ECO:0000256" key="14">
    <source>
        <dbReference type="ARBA" id="ARBA00023170"/>
    </source>
</evidence>
<dbReference type="InterPro" id="IPR008271">
    <property type="entry name" value="Ser/Thr_kinase_AS"/>
</dbReference>
<dbReference type="Proteomes" id="UP001141253">
    <property type="component" value="Chromosome 12"/>
</dbReference>
<dbReference type="PANTHER" id="PTHR48053:SF160">
    <property type="entry name" value="PROTEIN KINASE DOMAIN-CONTAINING PROTEIN"/>
    <property type="match status" value="1"/>
</dbReference>
<sequence>MFLLRQCFVLISLTLFQASSPASLPSSATDLLKFQDSLPLHSQKLLPWNQSSSSPCQWPGVSCYPNKSFQVKALNLSGYGLSGILNNSISYLCLHKHLNLLDLSGNHFTGAIPHLLGNCGQLNTILLNYNALEGSIPADVFKSKKLVQLDLGYNSLSGNIPPEVSFCTNLEYLGLYNNYLSGEVPSEIFSLPKLNSLYLNTNNLTGLLPDFLPSCAISDLWIHENAFSGSFPFTLSNCQNLTVFIASQNNFEGVIAPEIFKGLLQLEVLYLDGNKLEGEIPQTLWGLENLQELVLSGNKLNGTISERISQCPQLVTIALSGNNLVGHIPRLAGTLQYLTNLILFDNKLDGSLPSELGNCSSLVEIRLQNNLIGGNIPPEICNLENLEVLFLSNNFIEGHIPRQIGRLSNLKILALYSNNLSGIIPSEITNFTKLTYLSFAHNDLTGEVPFDLGKNSPDLDRLDLTSNHLHGPIPPNVCNGNNLRVLTLGDNRFNGSFPVEIGKCWSLRRVILSNNLLEGSIPTDLERNSGVSYLEVRGNLLEGKIPAVFGSWSNLSMVDFSGNKFSGSIPPEFGKLANLQSLRLSSNNLTGSIPSGLSHCRKLIKIDLSKNQFSGKIPSEITSLEKLESLLLQENKLSGAIPDSFSPLQGLFELQLSSNMLEGPIPCSLSKINHFSSVLNLSYNKLSGTIPGCLGNLDKLQILDLSSNSFFGEMPTELNNMISLYFVNISFNQLSGKLPTSWMRIVASYPGSFLGNPELCLLGNDARYCRNIREGHTRRLGRHVLAGVIICVVISMALLCSVVYIIAVRVLQHKYHRDQSLLRECQSHTEDLPEDLQFEDIMRATEGMSDEYVIGRGKHGTVYRTESANSRKNWAVKKVSLSGDNFSLEMRTLSVVRHRNIVRMGGYCIKDGYGFIVTEFMPGGTLFDVLHRHEPRMALDWDTRYRIALGVAQALSYLHHDCVPQIIHRDVKSDNILMDSELEPKVGDFGMSKMLLDSDSSSTRSRIVGTLGYMAPENAYSIRLTEKVDVYSYGVILLEIVCRKFPVDPSFEEGLDIVSWTRKKLEENDECVCFLDREISFWNRDEQQKALKLLELALECTESVADKRPSMRDVVGSLIKLHERSVNDRDIRTKKASSDSSSSSSMQEKHNNNSRVGAISMSCTHV</sequence>
<dbReference type="SUPFAM" id="SSF56112">
    <property type="entry name" value="Protein kinase-like (PK-like)"/>
    <property type="match status" value="1"/>
</dbReference>
<feature type="binding site" evidence="15">
    <location>
        <position position="878"/>
    </location>
    <ligand>
        <name>ATP</name>
        <dbReference type="ChEBI" id="CHEBI:30616"/>
    </ligand>
</feature>
<dbReference type="InterPro" id="IPR017441">
    <property type="entry name" value="Protein_kinase_ATP_BS"/>
</dbReference>
<evidence type="ECO:0000256" key="12">
    <source>
        <dbReference type="ARBA" id="ARBA00022989"/>
    </source>
</evidence>
<evidence type="ECO:0000256" key="4">
    <source>
        <dbReference type="ARBA" id="ARBA00022614"/>
    </source>
</evidence>
<protein>
    <recommendedName>
        <fullName evidence="19">Protein kinase domain-containing protein</fullName>
    </recommendedName>
</protein>
<evidence type="ECO:0000313" key="20">
    <source>
        <dbReference type="EMBL" id="KAJ6376184.1"/>
    </source>
</evidence>
<keyword evidence="13 17" id="KW-0472">Membrane</keyword>
<organism evidence="20 21">
    <name type="scientific">Salix suchowensis</name>
    <dbReference type="NCBI Taxonomy" id="1278906"/>
    <lineage>
        <taxon>Eukaryota</taxon>
        <taxon>Viridiplantae</taxon>
        <taxon>Streptophyta</taxon>
        <taxon>Embryophyta</taxon>
        <taxon>Tracheophyta</taxon>
        <taxon>Spermatophyta</taxon>
        <taxon>Magnoliopsida</taxon>
        <taxon>eudicotyledons</taxon>
        <taxon>Gunneridae</taxon>
        <taxon>Pentapetalae</taxon>
        <taxon>rosids</taxon>
        <taxon>fabids</taxon>
        <taxon>Malpighiales</taxon>
        <taxon>Salicaceae</taxon>
        <taxon>Saliceae</taxon>
        <taxon>Salix</taxon>
    </lineage>
</organism>
<keyword evidence="6 17" id="KW-0812">Transmembrane</keyword>
<dbReference type="PANTHER" id="PTHR48053">
    <property type="entry name" value="LEUCINE RICH REPEAT FAMILY PROTEIN, EXPRESSED"/>
    <property type="match status" value="1"/>
</dbReference>
<keyword evidence="21" id="KW-1185">Reference proteome</keyword>
<keyword evidence="12 17" id="KW-1133">Transmembrane helix</keyword>
<reference evidence="20" key="1">
    <citation type="submission" date="2022-10" db="EMBL/GenBank/DDBJ databases">
        <authorList>
            <person name="Hyden B.L."/>
            <person name="Feng K."/>
            <person name="Yates T."/>
            <person name="Jawdy S."/>
            <person name="Smart L.B."/>
            <person name="Muchero W."/>
        </authorList>
    </citation>
    <scope>NUCLEOTIDE SEQUENCE</scope>
    <source>
        <tissue evidence="20">Shoot tip</tissue>
    </source>
</reference>
<dbReference type="InterPro" id="IPR000719">
    <property type="entry name" value="Prot_kinase_dom"/>
</dbReference>
<dbReference type="PROSITE" id="PS50011">
    <property type="entry name" value="PROTEIN_KINASE_DOM"/>
    <property type="match status" value="1"/>
</dbReference>
<dbReference type="InterPro" id="IPR011009">
    <property type="entry name" value="Kinase-like_dom_sf"/>
</dbReference>
<keyword evidence="14" id="KW-0675">Receptor</keyword>